<keyword evidence="2" id="KW-0863">Zinc-finger</keyword>
<dbReference type="STRING" id="51028.A0A0N4V277"/>
<dbReference type="CDD" id="cd05992">
    <property type="entry name" value="PB1"/>
    <property type="match status" value="1"/>
</dbReference>
<keyword evidence="3" id="KW-0862">Zinc</keyword>
<dbReference type="CDD" id="cd02340">
    <property type="entry name" value="ZZ_NBR1_like"/>
    <property type="match status" value="1"/>
</dbReference>
<evidence type="ECO:0000259" key="4">
    <source>
        <dbReference type="SMART" id="SM00291"/>
    </source>
</evidence>
<protein>
    <submittedName>
        <fullName evidence="7">ZZ-type domain-containing protein</fullName>
    </submittedName>
</protein>
<evidence type="ECO:0000313" key="5">
    <source>
        <dbReference type="EMBL" id="VDD88661.1"/>
    </source>
</evidence>
<gene>
    <name evidence="5" type="ORF">EVEC_LOCUS3799</name>
</gene>
<organism evidence="7">
    <name type="scientific">Enterobius vermicularis</name>
    <name type="common">Human pinworm</name>
    <dbReference type="NCBI Taxonomy" id="51028"/>
    <lineage>
        <taxon>Eukaryota</taxon>
        <taxon>Metazoa</taxon>
        <taxon>Ecdysozoa</taxon>
        <taxon>Nematoda</taxon>
        <taxon>Chromadorea</taxon>
        <taxon>Rhabditida</taxon>
        <taxon>Spirurina</taxon>
        <taxon>Oxyuridomorpha</taxon>
        <taxon>Oxyuroidea</taxon>
        <taxon>Oxyuridae</taxon>
        <taxon>Enterobius</taxon>
    </lineage>
</organism>
<dbReference type="Proteomes" id="UP000274131">
    <property type="component" value="Unassembled WGS sequence"/>
</dbReference>
<reference evidence="5 6" key="2">
    <citation type="submission" date="2018-10" db="EMBL/GenBank/DDBJ databases">
        <authorList>
            <consortium name="Pathogen Informatics"/>
        </authorList>
    </citation>
    <scope>NUCLEOTIDE SEQUENCE [LARGE SCALE GENOMIC DNA]</scope>
</reference>
<evidence type="ECO:0000313" key="7">
    <source>
        <dbReference type="WBParaSite" id="EVEC_0000409101-mRNA-1"/>
    </source>
</evidence>
<dbReference type="OrthoDB" id="2122982at2759"/>
<evidence type="ECO:0000256" key="3">
    <source>
        <dbReference type="ARBA" id="ARBA00022833"/>
    </source>
</evidence>
<dbReference type="Pfam" id="PF00564">
    <property type="entry name" value="PB1"/>
    <property type="match status" value="1"/>
</dbReference>
<dbReference type="Gene3D" id="3.10.20.90">
    <property type="entry name" value="Phosphatidylinositol 3-kinase Catalytic Subunit, Chain A, domain 1"/>
    <property type="match status" value="2"/>
</dbReference>
<evidence type="ECO:0000313" key="6">
    <source>
        <dbReference type="Proteomes" id="UP000274131"/>
    </source>
</evidence>
<reference evidence="7" key="1">
    <citation type="submission" date="2017-02" db="UniProtKB">
        <authorList>
            <consortium name="WormBaseParasite"/>
        </authorList>
    </citation>
    <scope>IDENTIFICATION</scope>
</reference>
<dbReference type="PANTHER" id="PTHR15090:SF8">
    <property type="entry name" value="ZZ-TYPE ZINC FINGER-CONTAINING PROTEIN"/>
    <property type="match status" value="1"/>
</dbReference>
<dbReference type="SMART" id="SM00291">
    <property type="entry name" value="ZnF_ZZ"/>
    <property type="match status" value="1"/>
</dbReference>
<dbReference type="PANTHER" id="PTHR15090">
    <property type="entry name" value="SEQUESTOSOME 1-RELATED"/>
    <property type="match status" value="1"/>
</dbReference>
<dbReference type="InterPro" id="IPR000270">
    <property type="entry name" value="PB1_dom"/>
</dbReference>
<dbReference type="SUPFAM" id="SSF54277">
    <property type="entry name" value="CAD &amp; PB1 domains"/>
    <property type="match status" value="2"/>
</dbReference>
<evidence type="ECO:0000256" key="2">
    <source>
        <dbReference type="ARBA" id="ARBA00022771"/>
    </source>
</evidence>
<accession>A0A0N4V277</accession>
<sequence length="557" mass="64259">MFWVKWDHQNRFRRFPVTESDDSYMTYRCFETKLRQIVPDFTGKLAWKDDDGNLVPLLSAIDLHVALCQPHNKKLLRIFTIDDIAKTECSKRKLIDEIEYENLARDSESRGVNVIWDHHGQCRMFEITANISYNDLMTLLKRHVPDFEEMLCWKDEEDDLVEISSDAELAEAIRCQCSKPYVSFVSFELEGLLIFLFNYVPFDDFILMATVCSYIIAGQDTENLSAVQAQCCKYGKEEDSDYYECANCDRRFNGIRYECAVCEDTCFCSNCEKNGVHDKHPLVRLSDLTVTVYERLFSTFRSHVKDYSDFYPYFNALKRQIIWFHSGSRYHFVFDVAQGFLELISYMKTQVPGFDSTVEWQDQCGKWHEIFDDNGLKAAFNNRCNFHVLQLYTALSEAIPSFALEKSDSNHQPSNSLPYTTEFKISQVKASLKSEKSTRILRKVLKDQANSPVIDPDFDKRNQLLAEALFQKICLSPITDDGSVTVVDNSLVTEVKTEPAEDVICQVQTETVQDTDQDDDVSLNDFDCLSDMAKNVADVESQSDGSADDWFVVKEKV</sequence>
<keyword evidence="1" id="KW-0479">Metal-binding</keyword>
<dbReference type="EMBL" id="UXUI01007686">
    <property type="protein sequence ID" value="VDD88661.1"/>
    <property type="molecule type" value="Genomic_DNA"/>
</dbReference>
<dbReference type="Gene3D" id="3.30.60.90">
    <property type="match status" value="1"/>
</dbReference>
<dbReference type="InterPro" id="IPR052260">
    <property type="entry name" value="Autophagy_Rcpt_SigReg"/>
</dbReference>
<dbReference type="InterPro" id="IPR000433">
    <property type="entry name" value="Znf_ZZ"/>
</dbReference>
<feature type="domain" description="ZZ-type" evidence="4">
    <location>
        <begin position="239"/>
        <end position="282"/>
    </location>
</feature>
<dbReference type="SUPFAM" id="SSF57850">
    <property type="entry name" value="RING/U-box"/>
    <property type="match status" value="1"/>
</dbReference>
<keyword evidence="6" id="KW-1185">Reference proteome</keyword>
<dbReference type="AlphaFoldDB" id="A0A0N4V277"/>
<dbReference type="GO" id="GO:0008270">
    <property type="term" value="F:zinc ion binding"/>
    <property type="evidence" value="ECO:0007669"/>
    <property type="project" value="UniProtKB-KW"/>
</dbReference>
<evidence type="ECO:0000256" key="1">
    <source>
        <dbReference type="ARBA" id="ARBA00022723"/>
    </source>
</evidence>
<dbReference type="InterPro" id="IPR043145">
    <property type="entry name" value="Znf_ZZ_sf"/>
</dbReference>
<proteinExistence type="predicted"/>
<name>A0A0N4V277_ENTVE</name>
<dbReference type="WBParaSite" id="EVEC_0000409101-mRNA-1">
    <property type="protein sequence ID" value="EVEC_0000409101-mRNA-1"/>
    <property type="gene ID" value="EVEC_0000409101"/>
</dbReference>